<evidence type="ECO:0000256" key="1">
    <source>
        <dbReference type="ARBA" id="ARBA00023242"/>
    </source>
</evidence>
<dbReference type="GO" id="GO:0006351">
    <property type="term" value="P:DNA-templated transcription"/>
    <property type="evidence" value="ECO:0007669"/>
    <property type="project" value="InterPro"/>
</dbReference>
<reference evidence="3 4" key="1">
    <citation type="submission" date="2013-03" db="EMBL/GenBank/DDBJ databases">
        <title>The Genome Sequence of Exophiala aquamarina CBS 119918.</title>
        <authorList>
            <consortium name="The Broad Institute Genomics Platform"/>
            <person name="Cuomo C."/>
            <person name="de Hoog S."/>
            <person name="Gorbushina A."/>
            <person name="Walker B."/>
            <person name="Young S.K."/>
            <person name="Zeng Q."/>
            <person name="Gargeya S."/>
            <person name="Fitzgerald M."/>
            <person name="Haas B."/>
            <person name="Abouelleil A."/>
            <person name="Allen A.W."/>
            <person name="Alvarado L."/>
            <person name="Arachchi H.M."/>
            <person name="Berlin A.M."/>
            <person name="Chapman S.B."/>
            <person name="Gainer-Dewar J."/>
            <person name="Goldberg J."/>
            <person name="Griggs A."/>
            <person name="Gujja S."/>
            <person name="Hansen M."/>
            <person name="Howarth C."/>
            <person name="Imamovic A."/>
            <person name="Ireland A."/>
            <person name="Larimer J."/>
            <person name="McCowan C."/>
            <person name="Murphy C."/>
            <person name="Pearson M."/>
            <person name="Poon T.W."/>
            <person name="Priest M."/>
            <person name="Roberts A."/>
            <person name="Saif S."/>
            <person name="Shea T."/>
            <person name="Sisk P."/>
            <person name="Sykes S."/>
            <person name="Wortman J."/>
            <person name="Nusbaum C."/>
            <person name="Birren B."/>
        </authorList>
    </citation>
    <scope>NUCLEOTIDE SEQUENCE [LARGE SCALE GENOMIC DNA]</scope>
    <source>
        <strain evidence="3 4">CBS 119918</strain>
    </source>
</reference>
<organism evidence="3 4">
    <name type="scientific">Exophiala aquamarina CBS 119918</name>
    <dbReference type="NCBI Taxonomy" id="1182545"/>
    <lineage>
        <taxon>Eukaryota</taxon>
        <taxon>Fungi</taxon>
        <taxon>Dikarya</taxon>
        <taxon>Ascomycota</taxon>
        <taxon>Pezizomycotina</taxon>
        <taxon>Eurotiomycetes</taxon>
        <taxon>Chaetothyriomycetidae</taxon>
        <taxon>Chaetothyriales</taxon>
        <taxon>Herpotrichiellaceae</taxon>
        <taxon>Exophiala</taxon>
    </lineage>
</organism>
<dbReference type="EMBL" id="AMGV01000011">
    <property type="protein sequence ID" value="KEF54036.1"/>
    <property type="molecule type" value="Genomic_DNA"/>
</dbReference>
<dbReference type="Pfam" id="PF04082">
    <property type="entry name" value="Fungal_trans"/>
    <property type="match status" value="1"/>
</dbReference>
<dbReference type="OrthoDB" id="4451586at2759"/>
<dbReference type="AlphaFoldDB" id="A0A072P2E7"/>
<dbReference type="PANTHER" id="PTHR47425:SF3">
    <property type="entry name" value="ZN(II)2CYS6 TRANSCRIPTION FACTOR (EUROFUNG)"/>
    <property type="match status" value="1"/>
</dbReference>
<dbReference type="STRING" id="1182545.A0A072P2E7"/>
<dbReference type="InterPro" id="IPR052761">
    <property type="entry name" value="Fungal_Detox/Toxin_TFs"/>
</dbReference>
<gene>
    <name evidence="3" type="ORF">A1O9_09831</name>
</gene>
<dbReference type="InterPro" id="IPR007219">
    <property type="entry name" value="XnlR_reg_dom"/>
</dbReference>
<evidence type="ECO:0000313" key="3">
    <source>
        <dbReference type="EMBL" id="KEF54036.1"/>
    </source>
</evidence>
<keyword evidence="1" id="KW-0539">Nucleus</keyword>
<accession>A0A072P2E7</accession>
<comment type="caution">
    <text evidence="3">The sequence shown here is derived from an EMBL/GenBank/DDBJ whole genome shotgun (WGS) entry which is preliminary data.</text>
</comment>
<dbReference type="GO" id="GO:0003677">
    <property type="term" value="F:DNA binding"/>
    <property type="evidence" value="ECO:0007669"/>
    <property type="project" value="InterPro"/>
</dbReference>
<feature type="domain" description="Xylanolytic transcriptional activator regulatory" evidence="2">
    <location>
        <begin position="204"/>
        <end position="277"/>
    </location>
</feature>
<dbReference type="SMART" id="SM00906">
    <property type="entry name" value="Fungal_trans"/>
    <property type="match status" value="1"/>
</dbReference>
<dbReference type="VEuPathDB" id="FungiDB:A1O9_09831"/>
<sequence length="656" mass="74456">MPGKLPETQKNNLFIRERIEDPQIWTSNEKERSFPPSQVPFEFSSQSAFGGDLEQSIHLPNYIKPFPSTTEPEDLQYLQMKGVLELPDKDLRDACVRCYLEHVQPIYPVVDSATIVSLLEGTTLENDKLSLLVLYALVFVGGTWVDVRLVRKLGFLSRIAFRRSIHKKMRLLYDADYENDRVCLIQTFILWTFWFEGPNEIKDSWYWIGLALSFSRVIGLHKAPSDTETHPATNQHRRRLWWCLATREVICAFALSRRPRVADNDHNISMLGIEDFEFHQTPGISPPQQRSFAQICVLYVKLVSIFGKICKAAYPESGSGKTSVLYSSQQLEGTDSISSITTMSITDQLKLFQNHLDEWRRNVPDEVWHTGNLSLNPNGTERIAQVHRGLLTMMYYTTVMILHRPQVTSIDAVICSLGASQKSTTDPSREMVRFAARHITQTAMDFYQEDLVESLSATCISCLILASISHIFDMMSNEQIFRSEAHQRLDQCKAVLHAFSEQQIGAQWGLEVINYIVFRLKHQHRRHKLDFPISQRAVDSINFNRRNGILAGNSTVSPEHVQTTNLSRSIDQAKDGALGVLASTEAPLTSEIMNIASFPISRQPFGSCDSLLQSLNFDQAMPDNLMNFIGPDLAWLDLPDSSENLDGIGWSGSDYV</sequence>
<dbReference type="PANTHER" id="PTHR47425">
    <property type="entry name" value="FARB-RELATED"/>
    <property type="match status" value="1"/>
</dbReference>
<evidence type="ECO:0000313" key="4">
    <source>
        <dbReference type="Proteomes" id="UP000027920"/>
    </source>
</evidence>
<protein>
    <recommendedName>
        <fullName evidence="2">Xylanolytic transcriptional activator regulatory domain-containing protein</fullName>
    </recommendedName>
</protein>
<keyword evidence="4" id="KW-1185">Reference proteome</keyword>
<dbReference type="CDD" id="cd12148">
    <property type="entry name" value="fungal_TF_MHR"/>
    <property type="match status" value="1"/>
</dbReference>
<dbReference type="Proteomes" id="UP000027920">
    <property type="component" value="Unassembled WGS sequence"/>
</dbReference>
<dbReference type="GO" id="GO:0008270">
    <property type="term" value="F:zinc ion binding"/>
    <property type="evidence" value="ECO:0007669"/>
    <property type="project" value="InterPro"/>
</dbReference>
<name>A0A072P2E7_9EURO</name>
<proteinExistence type="predicted"/>
<dbReference type="RefSeq" id="XP_013256626.1">
    <property type="nucleotide sequence ID" value="XM_013401172.1"/>
</dbReference>
<dbReference type="GeneID" id="25284739"/>
<evidence type="ECO:0000259" key="2">
    <source>
        <dbReference type="SMART" id="SM00906"/>
    </source>
</evidence>
<dbReference type="HOGENOM" id="CLU_006329_2_2_1"/>